<dbReference type="AlphaFoldDB" id="A0A5M3Y163"/>
<feature type="domain" description="Transposase IS701-like DDE" evidence="2">
    <location>
        <begin position="3"/>
        <end position="80"/>
    </location>
</feature>
<reference evidence="3 4" key="1">
    <citation type="submission" date="2019-10" db="EMBL/GenBank/DDBJ databases">
        <title>Whole genome shotgun sequence of Acrocarpospora pleiomorpha NBRC 16267.</title>
        <authorList>
            <person name="Ichikawa N."/>
            <person name="Kimura A."/>
            <person name="Kitahashi Y."/>
            <person name="Komaki H."/>
            <person name="Oguchi A."/>
        </authorList>
    </citation>
    <scope>NUCLEOTIDE SEQUENCE [LARGE SCALE GENOMIC DNA]</scope>
    <source>
        <strain evidence="3 4">NBRC 16267</strain>
    </source>
</reference>
<dbReference type="Proteomes" id="UP000377595">
    <property type="component" value="Unassembled WGS sequence"/>
</dbReference>
<dbReference type="SUPFAM" id="SSF53098">
    <property type="entry name" value="Ribonuclease H-like"/>
    <property type="match status" value="1"/>
</dbReference>
<dbReference type="PANTHER" id="PTHR33627:SF1">
    <property type="entry name" value="TRANSPOSASE"/>
    <property type="match status" value="1"/>
</dbReference>
<evidence type="ECO:0000313" key="3">
    <source>
        <dbReference type="EMBL" id="GES25503.1"/>
    </source>
</evidence>
<comment type="caution">
    <text evidence="3">The sequence shown here is derived from an EMBL/GenBank/DDBJ whole genome shotgun (WGS) entry which is preliminary data.</text>
</comment>
<proteinExistence type="predicted"/>
<keyword evidence="4" id="KW-1185">Reference proteome</keyword>
<evidence type="ECO:0000256" key="1">
    <source>
        <dbReference type="SAM" id="MobiDB-lite"/>
    </source>
</evidence>
<dbReference type="NCBIfam" id="NF033540">
    <property type="entry name" value="transpos_IS701"/>
    <property type="match status" value="1"/>
</dbReference>
<evidence type="ECO:0000313" key="4">
    <source>
        <dbReference type="Proteomes" id="UP000377595"/>
    </source>
</evidence>
<organism evidence="3 4">
    <name type="scientific">Acrocarpospora pleiomorpha</name>
    <dbReference type="NCBI Taxonomy" id="90975"/>
    <lineage>
        <taxon>Bacteria</taxon>
        <taxon>Bacillati</taxon>
        <taxon>Actinomycetota</taxon>
        <taxon>Actinomycetes</taxon>
        <taxon>Streptosporangiales</taxon>
        <taxon>Streptosporangiaceae</taxon>
        <taxon>Acrocarpospora</taxon>
    </lineage>
</organism>
<gene>
    <name evidence="3" type="ORF">Aple_084020</name>
</gene>
<dbReference type="EMBL" id="BLAF01000069">
    <property type="protein sequence ID" value="GES25503.1"/>
    <property type="molecule type" value="Genomic_DNA"/>
</dbReference>
<dbReference type="Pfam" id="PF13546">
    <property type="entry name" value="DDE_5"/>
    <property type="match status" value="1"/>
</dbReference>
<protein>
    <recommendedName>
        <fullName evidence="2">Transposase IS701-like DDE domain-containing protein</fullName>
    </recommendedName>
</protein>
<accession>A0A5M3Y163</accession>
<dbReference type="InterPro" id="IPR038721">
    <property type="entry name" value="IS701-like_DDE_dom"/>
</dbReference>
<name>A0A5M3Y163_9ACTN</name>
<dbReference type="InterPro" id="IPR039365">
    <property type="entry name" value="IS701-like"/>
</dbReference>
<evidence type="ECO:0000259" key="2">
    <source>
        <dbReference type="Pfam" id="PF13546"/>
    </source>
</evidence>
<dbReference type="PANTHER" id="PTHR33627">
    <property type="entry name" value="TRANSPOSASE"/>
    <property type="match status" value="1"/>
</dbReference>
<dbReference type="OrthoDB" id="4954307at2"/>
<feature type="region of interest" description="Disordered" evidence="1">
    <location>
        <begin position="217"/>
        <end position="247"/>
    </location>
</feature>
<dbReference type="InterPro" id="IPR012337">
    <property type="entry name" value="RNaseH-like_sf"/>
</dbReference>
<dbReference type="RefSeq" id="WP_155350271.1">
    <property type="nucleotide sequence ID" value="NZ_BLAF01000069.1"/>
</dbReference>
<sequence>MADPDRRTRAKIPPETAFQTKPQLLRAMIERALAAAVPFRWVAADEAYGDNGPLHHFLETTQIGYVLAVSRDHQITTEAGKVRADVMATQIPGQGWQRLSCGAGSKGVRWYDWALVATSSPDHRLLIRRSISAPGQLAFYLTYSPHNPHNPDHVPLRELVRVAGIRWTVEEAFQAAKNEAALDHYQVRLYQAWYRHSTLAMLALAFLAVTRAAHLPPSDPPDRLTPADSDRPHPQPTPDPPATIRHDQTIVTSANEIRRLFALLTRPPIDLAHIRHWFRWRLRHQSRARRCHYQQRQLR</sequence>